<dbReference type="SMART" id="SM00267">
    <property type="entry name" value="GGDEF"/>
    <property type="match status" value="1"/>
</dbReference>
<feature type="transmembrane region" description="Helical" evidence="1">
    <location>
        <begin position="26"/>
        <end position="46"/>
    </location>
</feature>
<evidence type="ECO:0000313" key="3">
    <source>
        <dbReference type="EMBL" id="MQX53800.1"/>
    </source>
</evidence>
<gene>
    <name evidence="3" type="ORF">GFN93_11110</name>
</gene>
<feature type="transmembrane region" description="Helical" evidence="1">
    <location>
        <begin position="126"/>
        <end position="150"/>
    </location>
</feature>
<dbReference type="EMBL" id="WIRE01000001">
    <property type="protein sequence ID" value="MQX53800.1"/>
    <property type="molecule type" value="Genomic_DNA"/>
</dbReference>
<sequence>MAVIASYIALYFGTRLFVIEGPARKFWLAMGGVCLGSGIWSMHFVGMSAYTMPMDMEMSFSAGLTFLSWIPAVLASTLALYVITRQTVKVRSIVASSLIMGGGICAMHYGGMYAMQMHPQIGYDPVLFWLSVLIAVVASGAAMLICRAVRLVPEKYVFMTKTLAALVMGAAICGMHYTGMAAAIYSPEALIPGDNLLQGDWMGIPMAVISAVFLIIALIVALQDFREIEREKNVREQRAAWVESRSHTDPVSGLSTRHHFDQFLLKRLAASSARFSLVYLELQDYQSLFNQQGEVVANQLVQDASAAFSQALASSELQARFSRHGLIALLDPVDDRAFRELAGVIRTTLAASSLAREFGAWKLGVSHFPGSASSTRMLVSNAREPRISVRYDGGLMVEGERLLAS</sequence>
<dbReference type="InterPro" id="IPR005330">
    <property type="entry name" value="MHYT_dom"/>
</dbReference>
<dbReference type="Pfam" id="PF00990">
    <property type="entry name" value="GGDEF"/>
    <property type="match status" value="1"/>
</dbReference>
<dbReference type="Proteomes" id="UP000469421">
    <property type="component" value="Unassembled WGS sequence"/>
</dbReference>
<feature type="domain" description="MHYT" evidence="2">
    <location>
        <begin position="1"/>
        <end position="186"/>
    </location>
</feature>
<feature type="transmembrane region" description="Helical" evidence="1">
    <location>
        <begin position="204"/>
        <end position="222"/>
    </location>
</feature>
<dbReference type="PANTHER" id="PTHR35152">
    <property type="entry name" value="DOMAIN SIGNALLING PROTEIN, PUTATIVE (AFU_ORTHOLOGUE AFUA_5G11310)-RELATED"/>
    <property type="match status" value="1"/>
</dbReference>
<accession>A0A6N7M0L1</accession>
<dbReference type="PANTHER" id="PTHR35152:SF1">
    <property type="entry name" value="DOMAIN SIGNALLING PROTEIN, PUTATIVE (AFU_ORTHOLOGUE AFUA_5G11310)-RELATED"/>
    <property type="match status" value="1"/>
</dbReference>
<feature type="transmembrane region" description="Helical" evidence="1">
    <location>
        <begin position="162"/>
        <end position="184"/>
    </location>
</feature>
<keyword evidence="1" id="KW-1133">Transmembrane helix</keyword>
<feature type="transmembrane region" description="Helical" evidence="1">
    <location>
        <begin position="58"/>
        <end position="81"/>
    </location>
</feature>
<dbReference type="GO" id="GO:0016020">
    <property type="term" value="C:membrane"/>
    <property type="evidence" value="ECO:0007669"/>
    <property type="project" value="UniProtKB-UniRule"/>
</dbReference>
<keyword evidence="1" id="KW-0812">Transmembrane</keyword>
<protein>
    <submittedName>
        <fullName evidence="3">Diguanylate cyclase</fullName>
    </submittedName>
</protein>
<feature type="transmembrane region" description="Helical" evidence="1">
    <location>
        <begin position="93"/>
        <end position="114"/>
    </location>
</feature>
<dbReference type="Pfam" id="PF03707">
    <property type="entry name" value="MHYT"/>
    <property type="match status" value="2"/>
</dbReference>
<dbReference type="InterPro" id="IPR043128">
    <property type="entry name" value="Rev_trsase/Diguanyl_cyclase"/>
</dbReference>
<evidence type="ECO:0000259" key="2">
    <source>
        <dbReference type="PROSITE" id="PS50924"/>
    </source>
</evidence>
<organism evidence="3 4">
    <name type="scientific">Alcanivorax sediminis</name>
    <dbReference type="NCBI Taxonomy" id="2663008"/>
    <lineage>
        <taxon>Bacteria</taxon>
        <taxon>Pseudomonadati</taxon>
        <taxon>Pseudomonadota</taxon>
        <taxon>Gammaproteobacteria</taxon>
        <taxon>Oceanospirillales</taxon>
        <taxon>Alcanivoracaceae</taxon>
        <taxon>Alcanivorax</taxon>
    </lineage>
</organism>
<dbReference type="Gene3D" id="3.30.70.270">
    <property type="match status" value="1"/>
</dbReference>
<keyword evidence="1" id="KW-0472">Membrane</keyword>
<proteinExistence type="predicted"/>
<dbReference type="PROSITE" id="PS50924">
    <property type="entry name" value="MHYT"/>
    <property type="match status" value="1"/>
</dbReference>
<dbReference type="InterPro" id="IPR000160">
    <property type="entry name" value="GGDEF_dom"/>
</dbReference>
<evidence type="ECO:0000256" key="1">
    <source>
        <dbReference type="PROSITE-ProRule" id="PRU00244"/>
    </source>
</evidence>
<evidence type="ECO:0000313" key="4">
    <source>
        <dbReference type="Proteomes" id="UP000469421"/>
    </source>
</evidence>
<keyword evidence="4" id="KW-1185">Reference proteome</keyword>
<dbReference type="InterPro" id="IPR029787">
    <property type="entry name" value="Nucleotide_cyclase"/>
</dbReference>
<comment type="caution">
    <text evidence="3">The sequence shown here is derived from an EMBL/GenBank/DDBJ whole genome shotgun (WGS) entry which is preliminary data.</text>
</comment>
<reference evidence="3 4" key="1">
    <citation type="submission" date="2019-10" db="EMBL/GenBank/DDBJ databases">
        <title>Alcanivorax sp.PA15-N-34 draft genome sequence.</title>
        <authorList>
            <person name="Liao X."/>
            <person name="Shao Z."/>
        </authorList>
    </citation>
    <scope>NUCLEOTIDE SEQUENCE [LARGE SCALE GENOMIC DNA]</scope>
    <source>
        <strain evidence="3 4">PA15-N-34</strain>
    </source>
</reference>
<name>A0A6N7M0L1_9GAMM</name>
<dbReference type="AlphaFoldDB" id="A0A6N7M0L1"/>
<dbReference type="SUPFAM" id="SSF55073">
    <property type="entry name" value="Nucleotide cyclase"/>
    <property type="match status" value="1"/>
</dbReference>